<evidence type="ECO:0000313" key="6">
    <source>
        <dbReference type="Proteomes" id="UP000671995"/>
    </source>
</evidence>
<dbReference type="PANTHER" id="PTHR32089:SF112">
    <property type="entry name" value="LYSOZYME-LIKE PROTEIN-RELATED"/>
    <property type="match status" value="1"/>
</dbReference>
<keyword evidence="1 3" id="KW-0807">Transducer</keyword>
<dbReference type="SMART" id="SM00283">
    <property type="entry name" value="MA"/>
    <property type="match status" value="1"/>
</dbReference>
<proteinExistence type="inferred from homology"/>
<dbReference type="InterPro" id="IPR004090">
    <property type="entry name" value="Chemotax_Me-accpt_rcpt"/>
</dbReference>
<name>A0A975ID98_9SPIR</name>
<feature type="domain" description="Methyl-accepting transducer" evidence="4">
    <location>
        <begin position="48"/>
        <end position="255"/>
    </location>
</feature>
<dbReference type="Proteomes" id="UP000671995">
    <property type="component" value="Chromosome"/>
</dbReference>
<dbReference type="PRINTS" id="PR00260">
    <property type="entry name" value="CHEMTRNSDUCR"/>
</dbReference>
<dbReference type="GO" id="GO:0016020">
    <property type="term" value="C:membrane"/>
    <property type="evidence" value="ECO:0007669"/>
    <property type="project" value="InterPro"/>
</dbReference>
<protein>
    <submittedName>
        <fullName evidence="5">Methyl-accepting chemotaxis protein</fullName>
    </submittedName>
</protein>
<dbReference type="AlphaFoldDB" id="A0A975ID98"/>
<dbReference type="Pfam" id="PF00015">
    <property type="entry name" value="MCPsignal"/>
    <property type="match status" value="1"/>
</dbReference>
<reference evidence="5" key="2">
    <citation type="journal article" date="2021" name="Microbiol. Resour. Announc.">
        <title>Complete Genome Sequences of Three Human Oral Treponema parvum Isolates.</title>
        <authorList>
            <person name="Zeng H."/>
            <person name="Watt R.M."/>
        </authorList>
    </citation>
    <scope>NUCLEOTIDE SEQUENCE</scope>
    <source>
        <strain evidence="5">ATCC 700773</strain>
    </source>
</reference>
<gene>
    <name evidence="5" type="ORF">HRI96_10290</name>
</gene>
<dbReference type="SUPFAM" id="SSF58104">
    <property type="entry name" value="Methyl-accepting chemotaxis protein (MCP) signaling domain"/>
    <property type="match status" value="1"/>
</dbReference>
<evidence type="ECO:0000259" key="4">
    <source>
        <dbReference type="PROSITE" id="PS50111"/>
    </source>
</evidence>
<reference evidence="5" key="1">
    <citation type="submission" date="2020-05" db="EMBL/GenBank/DDBJ databases">
        <authorList>
            <person name="Zeng H."/>
            <person name="Chan Y.K."/>
            <person name="Watt R.M."/>
        </authorList>
    </citation>
    <scope>NUCLEOTIDE SEQUENCE</scope>
    <source>
        <strain evidence="5">ATCC 700773</strain>
    </source>
</reference>
<organism evidence="5 6">
    <name type="scientific">Treponema parvum</name>
    <dbReference type="NCBI Taxonomy" id="138851"/>
    <lineage>
        <taxon>Bacteria</taxon>
        <taxon>Pseudomonadati</taxon>
        <taxon>Spirochaetota</taxon>
        <taxon>Spirochaetia</taxon>
        <taxon>Spirochaetales</taxon>
        <taxon>Treponemataceae</taxon>
        <taxon>Treponema</taxon>
    </lineage>
</organism>
<dbReference type="RefSeq" id="WP_210117265.1">
    <property type="nucleotide sequence ID" value="NZ_CP054257.1"/>
</dbReference>
<evidence type="ECO:0000313" key="5">
    <source>
        <dbReference type="EMBL" id="QTQ12553.1"/>
    </source>
</evidence>
<evidence type="ECO:0000256" key="2">
    <source>
        <dbReference type="ARBA" id="ARBA00029447"/>
    </source>
</evidence>
<dbReference type="GO" id="GO:0004888">
    <property type="term" value="F:transmembrane signaling receptor activity"/>
    <property type="evidence" value="ECO:0007669"/>
    <property type="project" value="InterPro"/>
</dbReference>
<accession>A0A975ID98</accession>
<dbReference type="GO" id="GO:0006935">
    <property type="term" value="P:chemotaxis"/>
    <property type="evidence" value="ECO:0007669"/>
    <property type="project" value="InterPro"/>
</dbReference>
<dbReference type="EMBL" id="CP054257">
    <property type="protein sequence ID" value="QTQ12553.1"/>
    <property type="molecule type" value="Genomic_DNA"/>
</dbReference>
<dbReference type="PROSITE" id="PS50111">
    <property type="entry name" value="CHEMOTAXIS_TRANSDUC_2"/>
    <property type="match status" value="1"/>
</dbReference>
<comment type="similarity">
    <text evidence="2">Belongs to the methyl-accepting chemotaxis (MCP) protein family.</text>
</comment>
<dbReference type="PANTHER" id="PTHR32089">
    <property type="entry name" value="METHYL-ACCEPTING CHEMOTAXIS PROTEIN MCPB"/>
    <property type="match status" value="1"/>
</dbReference>
<evidence type="ECO:0000256" key="3">
    <source>
        <dbReference type="PROSITE-ProRule" id="PRU00284"/>
    </source>
</evidence>
<sequence length="285" mass="30859">MDERIIQNYEDLLQNISVGYNKGITTSAVTMNSLGVLNYAIEVVSGGLESIVSTFEQMQASSKGTANNIEQINSMMGGILNANNALKKDIIDRIQEIESTSKDAEVLSASFKDLEEQTKKIAKITGDIQNVVDKTNVLAINASIEAAHAGTFGAGFKIIANEVHSLASQTGNFAKQITESTEAFEKTVEKINTQMNEFTSLILRFNVSLNSVLTNFTNNDNAINTSGQTLSEITAAVREESQALTAGLAALEKVNGSMKDTHTILGAIDSVHRFLDKMFQIKKNV</sequence>
<dbReference type="Gene3D" id="1.10.287.950">
    <property type="entry name" value="Methyl-accepting chemotaxis protein"/>
    <property type="match status" value="1"/>
</dbReference>
<dbReference type="InterPro" id="IPR004089">
    <property type="entry name" value="MCPsignal_dom"/>
</dbReference>
<evidence type="ECO:0000256" key="1">
    <source>
        <dbReference type="ARBA" id="ARBA00023224"/>
    </source>
</evidence>
<dbReference type="GO" id="GO:0007165">
    <property type="term" value="P:signal transduction"/>
    <property type="evidence" value="ECO:0007669"/>
    <property type="project" value="UniProtKB-KW"/>
</dbReference>